<keyword evidence="2" id="KW-1185">Reference proteome</keyword>
<name>A0A2T9Z9V4_9FUNG</name>
<dbReference type="AlphaFoldDB" id="A0A2T9Z9V4"/>
<gene>
    <name evidence="1" type="ORF">BB560_004227</name>
</gene>
<reference evidence="1 2" key="1">
    <citation type="journal article" date="2018" name="MBio">
        <title>Comparative Genomics Reveals the Core Gene Toolbox for the Fungus-Insect Symbiosis.</title>
        <authorList>
            <person name="Wang Y."/>
            <person name="Stata M."/>
            <person name="Wang W."/>
            <person name="Stajich J.E."/>
            <person name="White M.M."/>
            <person name="Moncalvo J.M."/>
        </authorList>
    </citation>
    <scope>NUCLEOTIDE SEQUENCE [LARGE SCALE GENOMIC DNA]</scope>
    <source>
        <strain evidence="1 2">SC-DP-2</strain>
    </source>
</reference>
<evidence type="ECO:0000313" key="2">
    <source>
        <dbReference type="Proteomes" id="UP000245609"/>
    </source>
</evidence>
<proteinExistence type="predicted"/>
<feature type="non-terminal residue" evidence="1">
    <location>
        <position position="1"/>
    </location>
</feature>
<comment type="caution">
    <text evidence="1">The sequence shown here is derived from an EMBL/GenBank/DDBJ whole genome shotgun (WGS) entry which is preliminary data.</text>
</comment>
<accession>A0A2T9Z9V4</accession>
<protein>
    <submittedName>
        <fullName evidence="1">Uncharacterized protein</fullName>
    </submittedName>
</protein>
<organism evidence="1 2">
    <name type="scientific">Smittium megazygosporum</name>
    <dbReference type="NCBI Taxonomy" id="133381"/>
    <lineage>
        <taxon>Eukaryota</taxon>
        <taxon>Fungi</taxon>
        <taxon>Fungi incertae sedis</taxon>
        <taxon>Zoopagomycota</taxon>
        <taxon>Kickxellomycotina</taxon>
        <taxon>Harpellomycetes</taxon>
        <taxon>Harpellales</taxon>
        <taxon>Legeriomycetaceae</taxon>
        <taxon>Smittium</taxon>
    </lineage>
</organism>
<sequence length="196" mass="22326">YILESKEQYLNPLYKNNVPGSVITVDTDKLKLWQAFYLGHLMTFKQAKNKYLSENIEISKKNDSQNKIVSTGDDTGSEKNKYSNESIVHVSSFIETDKKIEEKMEEVCIISEANETGHDLQQEINGTKKNDMEDAEQKSEIKEDILEPNKTKEINQGQLGYTIANKDDNLVNETSPGTSTILPVFDKKDLMLNPWS</sequence>
<dbReference type="Proteomes" id="UP000245609">
    <property type="component" value="Unassembled WGS sequence"/>
</dbReference>
<dbReference type="EMBL" id="MBFS01001152">
    <property type="protein sequence ID" value="PVV01354.1"/>
    <property type="molecule type" value="Genomic_DNA"/>
</dbReference>
<evidence type="ECO:0000313" key="1">
    <source>
        <dbReference type="EMBL" id="PVV01354.1"/>
    </source>
</evidence>